<comment type="subcellular location">
    <subcellularLocation>
        <location evidence="1">Endomembrane system</location>
        <topology evidence="1">Multi-pass membrane protein</topology>
    </subcellularLocation>
</comment>
<keyword evidence="5 10" id="KW-1133">Transmembrane helix</keyword>
<reference evidence="12" key="1">
    <citation type="submission" date="2016-04" db="EMBL/GenBank/DDBJ databases">
        <authorList>
            <person name="Calderon-Fernandez G.M.Sr."/>
        </authorList>
    </citation>
    <scope>NUCLEOTIDE SEQUENCE</scope>
    <source>
        <strain evidence="12">Int1</strain>
        <tissue evidence="12">Integument</tissue>
    </source>
</reference>
<dbReference type="GO" id="GO:0012505">
    <property type="term" value="C:endomembrane system"/>
    <property type="evidence" value="ECO:0007669"/>
    <property type="project" value="UniProtKB-SubCell"/>
</dbReference>
<dbReference type="GO" id="GO:0015385">
    <property type="term" value="F:sodium:proton antiporter activity"/>
    <property type="evidence" value="ECO:0007669"/>
    <property type="project" value="InterPro"/>
</dbReference>
<evidence type="ECO:0000259" key="11">
    <source>
        <dbReference type="Pfam" id="PF00999"/>
    </source>
</evidence>
<evidence type="ECO:0000256" key="10">
    <source>
        <dbReference type="SAM" id="Phobius"/>
    </source>
</evidence>
<dbReference type="InterPro" id="IPR006153">
    <property type="entry name" value="Cation/H_exchanger_TM"/>
</dbReference>
<sequence length="219" mass="25550">MGLAIFSFRHRVELALVVWSLVLCLIGRACNIFPLAILVNRFREHKITKKMMFIMWFSGLRGAISYALSLHLEFSDETRHVIITTTLIIVLVTTLIFGGATMPLMKLLQGSKKSTGNQRRRKRKEKALSLSKTKEWGQAIDSEHLSEYTEEENLEVNFLQTRIRGFAKWDFKYFIPFFTRRFTQQELKDCKSQMTDLTNQWYQAIRVSPNESDDERTAS</sequence>
<reference evidence="12" key="2">
    <citation type="journal article" date="2017" name="J. Med. Entomol.">
        <title>Transcriptome Analysis of the Triatoma infestans (Hemiptera: Reduviidae) Integument.</title>
        <authorList>
            <person name="Calderon-Fernandez G.M."/>
            <person name="Moriconi D.E."/>
            <person name="Dulbecco A.B."/>
            <person name="Juarez M.P."/>
        </authorList>
    </citation>
    <scope>NUCLEOTIDE SEQUENCE</scope>
    <source>
        <strain evidence="12">Int1</strain>
        <tissue evidence="12">Integument</tissue>
    </source>
</reference>
<dbReference type="GO" id="GO:0015386">
    <property type="term" value="F:potassium:proton antiporter activity"/>
    <property type="evidence" value="ECO:0007669"/>
    <property type="project" value="TreeGrafter"/>
</dbReference>
<feature type="transmembrane region" description="Helical" evidence="10">
    <location>
        <begin position="51"/>
        <end position="69"/>
    </location>
</feature>
<evidence type="ECO:0000256" key="6">
    <source>
        <dbReference type="ARBA" id="ARBA00023053"/>
    </source>
</evidence>
<dbReference type="PANTHER" id="PTHR10110:SF191">
    <property type="entry name" value="SODIUM_HYDROGEN EXCHANGER 8"/>
    <property type="match status" value="1"/>
</dbReference>
<keyword evidence="9" id="KW-0739">Sodium transport</keyword>
<dbReference type="GO" id="GO:0051453">
    <property type="term" value="P:regulation of intracellular pH"/>
    <property type="evidence" value="ECO:0007669"/>
    <property type="project" value="TreeGrafter"/>
</dbReference>
<proteinExistence type="predicted"/>
<keyword evidence="3" id="KW-0050">Antiport</keyword>
<organism evidence="12">
    <name type="scientific">Triatoma infestans</name>
    <name type="common">Assassin bug</name>
    <dbReference type="NCBI Taxonomy" id="30076"/>
    <lineage>
        <taxon>Eukaryota</taxon>
        <taxon>Metazoa</taxon>
        <taxon>Ecdysozoa</taxon>
        <taxon>Arthropoda</taxon>
        <taxon>Hexapoda</taxon>
        <taxon>Insecta</taxon>
        <taxon>Pterygota</taxon>
        <taxon>Neoptera</taxon>
        <taxon>Paraneoptera</taxon>
        <taxon>Hemiptera</taxon>
        <taxon>Heteroptera</taxon>
        <taxon>Panheteroptera</taxon>
        <taxon>Cimicomorpha</taxon>
        <taxon>Reduviidae</taxon>
        <taxon>Triatominae</taxon>
        <taxon>Triatoma</taxon>
    </lineage>
</organism>
<evidence type="ECO:0000256" key="3">
    <source>
        <dbReference type="ARBA" id="ARBA00022449"/>
    </source>
</evidence>
<dbReference type="InterPro" id="IPR018422">
    <property type="entry name" value="Cation/H_exchanger_CPA1"/>
</dbReference>
<keyword evidence="6" id="KW-0915">Sodium</keyword>
<evidence type="ECO:0000256" key="2">
    <source>
        <dbReference type="ARBA" id="ARBA00022448"/>
    </source>
</evidence>
<dbReference type="GO" id="GO:0016020">
    <property type="term" value="C:membrane"/>
    <property type="evidence" value="ECO:0007669"/>
    <property type="project" value="InterPro"/>
</dbReference>
<evidence type="ECO:0000256" key="9">
    <source>
        <dbReference type="ARBA" id="ARBA00023201"/>
    </source>
</evidence>
<feature type="domain" description="Cation/H+ exchanger transmembrane" evidence="11">
    <location>
        <begin position="2"/>
        <end position="106"/>
    </location>
</feature>
<name>A0A161MZI3_TRIIF</name>
<dbReference type="PANTHER" id="PTHR10110">
    <property type="entry name" value="SODIUM/HYDROGEN EXCHANGER"/>
    <property type="match status" value="1"/>
</dbReference>
<evidence type="ECO:0000256" key="1">
    <source>
        <dbReference type="ARBA" id="ARBA00004127"/>
    </source>
</evidence>
<dbReference type="EMBL" id="GEMB01003373">
    <property type="protein sequence ID" value="JAR99841.1"/>
    <property type="molecule type" value="Transcribed_RNA"/>
</dbReference>
<keyword evidence="7" id="KW-0406">Ion transport</keyword>
<dbReference type="AlphaFoldDB" id="A0A161MZI3"/>
<evidence type="ECO:0000256" key="8">
    <source>
        <dbReference type="ARBA" id="ARBA00023136"/>
    </source>
</evidence>
<keyword evidence="8 10" id="KW-0472">Membrane</keyword>
<accession>A0A161MZI3</accession>
<evidence type="ECO:0000256" key="4">
    <source>
        <dbReference type="ARBA" id="ARBA00022692"/>
    </source>
</evidence>
<evidence type="ECO:0000256" key="5">
    <source>
        <dbReference type="ARBA" id="ARBA00022989"/>
    </source>
</evidence>
<keyword evidence="2" id="KW-0813">Transport</keyword>
<keyword evidence="4 10" id="KW-0812">Transmembrane</keyword>
<evidence type="ECO:0000256" key="7">
    <source>
        <dbReference type="ARBA" id="ARBA00023065"/>
    </source>
</evidence>
<protein>
    <submittedName>
        <fullName evidence="12">Sodium hydrogen exchanger 8</fullName>
    </submittedName>
</protein>
<dbReference type="Pfam" id="PF00999">
    <property type="entry name" value="Na_H_Exchanger"/>
    <property type="match status" value="1"/>
</dbReference>
<feature type="transmembrane region" description="Helical" evidence="10">
    <location>
        <begin position="81"/>
        <end position="104"/>
    </location>
</feature>
<evidence type="ECO:0000313" key="12">
    <source>
        <dbReference type="EMBL" id="JAR99841.1"/>
    </source>
</evidence>
<feature type="transmembrane region" description="Helical" evidence="10">
    <location>
        <begin position="16"/>
        <end position="39"/>
    </location>
</feature>